<dbReference type="Gene3D" id="3.40.220.10">
    <property type="entry name" value="Leucine Aminopeptidase, subunit E, domain 1"/>
    <property type="match status" value="1"/>
</dbReference>
<accession>A0ABY0IIQ8</accession>
<dbReference type="InterPro" id="IPR002589">
    <property type="entry name" value="Macro_dom"/>
</dbReference>
<dbReference type="Proteomes" id="UP000443582">
    <property type="component" value="Unassembled WGS sequence"/>
</dbReference>
<evidence type="ECO:0000313" key="2">
    <source>
        <dbReference type="EMBL" id="RZF22008.1"/>
    </source>
</evidence>
<dbReference type="InterPro" id="IPR043472">
    <property type="entry name" value="Macro_dom-like"/>
</dbReference>
<sequence length="165" mass="17625">MKNIQVIKADITTLDVDVIVNAANSELKAGGGVDGAIHAACGEELEKELSEMGGCPVGEARLTKAFNIPAEFIIHAVGPKWEGGNNGESALLEKCYIYALSLAQENECKSIAFPCISTGIFGYPKIEAAITATSAVKSFDGIDSFDDVIFCCFDDESYEIYQTIL</sequence>
<name>A0ABY0IIQ8_9BACT</name>
<dbReference type="PANTHER" id="PTHR11106:SF27">
    <property type="entry name" value="MACRO DOMAIN-CONTAINING PROTEIN"/>
    <property type="match status" value="1"/>
</dbReference>
<feature type="domain" description="Macro" evidence="1">
    <location>
        <begin position="1"/>
        <end position="165"/>
    </location>
</feature>
<organism evidence="2 3">
    <name type="scientific">Halobacteriovorax vibrionivorans</name>
    <dbReference type="NCBI Taxonomy" id="2152716"/>
    <lineage>
        <taxon>Bacteria</taxon>
        <taxon>Pseudomonadati</taxon>
        <taxon>Bdellovibrionota</taxon>
        <taxon>Bacteriovoracia</taxon>
        <taxon>Bacteriovoracales</taxon>
        <taxon>Halobacteriovoraceae</taxon>
        <taxon>Halobacteriovorax</taxon>
    </lineage>
</organism>
<keyword evidence="3" id="KW-1185">Reference proteome</keyword>
<dbReference type="CDD" id="cd02908">
    <property type="entry name" value="Macro_OAADPr_deacetylase"/>
    <property type="match status" value="1"/>
</dbReference>
<comment type="caution">
    <text evidence="2">The sequence shown here is derived from an EMBL/GenBank/DDBJ whole genome shotgun (WGS) entry which is preliminary data.</text>
</comment>
<dbReference type="RefSeq" id="WP_115361977.1">
    <property type="nucleotide sequence ID" value="NZ_QDKL01000002.1"/>
</dbReference>
<reference evidence="3" key="1">
    <citation type="journal article" date="2019" name="Int. J. Syst. Evol. Microbiol.">
        <title>Halobacteriovorax valvorus sp. nov., a novel prokaryotic predator isolated from coastal seawater of China.</title>
        <authorList>
            <person name="Chen M.-X."/>
        </authorList>
    </citation>
    <scope>NUCLEOTIDE SEQUENCE [LARGE SCALE GENOMIC DNA]</scope>
    <source>
        <strain evidence="3">BL9</strain>
    </source>
</reference>
<dbReference type="SMART" id="SM00506">
    <property type="entry name" value="A1pp"/>
    <property type="match status" value="1"/>
</dbReference>
<dbReference type="PANTHER" id="PTHR11106">
    <property type="entry name" value="GANGLIOSIDE INDUCED DIFFERENTIATION ASSOCIATED PROTEIN 2-RELATED"/>
    <property type="match status" value="1"/>
</dbReference>
<dbReference type="SUPFAM" id="SSF52949">
    <property type="entry name" value="Macro domain-like"/>
    <property type="match status" value="1"/>
</dbReference>
<gene>
    <name evidence="2" type="ORF">DAY19_10005</name>
</gene>
<evidence type="ECO:0000313" key="3">
    <source>
        <dbReference type="Proteomes" id="UP000443582"/>
    </source>
</evidence>
<evidence type="ECO:0000259" key="1">
    <source>
        <dbReference type="PROSITE" id="PS51154"/>
    </source>
</evidence>
<dbReference type="EMBL" id="QDKL01000002">
    <property type="protein sequence ID" value="RZF22008.1"/>
    <property type="molecule type" value="Genomic_DNA"/>
</dbReference>
<proteinExistence type="predicted"/>
<protein>
    <submittedName>
        <fullName evidence="2">Macro domain-containing protein</fullName>
    </submittedName>
</protein>
<dbReference type="Pfam" id="PF01661">
    <property type="entry name" value="Macro"/>
    <property type="match status" value="1"/>
</dbReference>
<dbReference type="PROSITE" id="PS51154">
    <property type="entry name" value="MACRO"/>
    <property type="match status" value="1"/>
</dbReference>